<gene>
    <name evidence="1" type="ORF">T10_6190</name>
</gene>
<evidence type="ECO:0000313" key="1">
    <source>
        <dbReference type="EMBL" id="KRZ65297.1"/>
    </source>
</evidence>
<dbReference type="Proteomes" id="UP000054843">
    <property type="component" value="Unassembled WGS sequence"/>
</dbReference>
<protein>
    <submittedName>
        <fullName evidence="1">Uncharacterized protein</fullName>
    </submittedName>
</protein>
<comment type="caution">
    <text evidence="1">The sequence shown here is derived from an EMBL/GenBank/DDBJ whole genome shotgun (WGS) entry which is preliminary data.</text>
</comment>
<reference evidence="1 2" key="1">
    <citation type="submission" date="2015-01" db="EMBL/GenBank/DDBJ databases">
        <title>Evolution of Trichinella species and genotypes.</title>
        <authorList>
            <person name="Korhonen P.K."/>
            <person name="Edoardo P."/>
            <person name="Giuseppe L.R."/>
            <person name="Gasser R.B."/>
        </authorList>
    </citation>
    <scope>NUCLEOTIDE SEQUENCE [LARGE SCALE GENOMIC DNA]</scope>
    <source>
        <strain evidence="1">ISS1980</strain>
    </source>
</reference>
<keyword evidence="2" id="KW-1185">Reference proteome</keyword>
<dbReference type="AlphaFoldDB" id="A0A0V1M0P2"/>
<sequence>MLQILKRELYIPCKDFQQQNRDGSLWCVPLCQKLFKFLATSGPGDFNTKENDKLSTAAVVS</sequence>
<evidence type="ECO:0000313" key="2">
    <source>
        <dbReference type="Proteomes" id="UP000054843"/>
    </source>
</evidence>
<dbReference type="EMBL" id="JYDO01000413">
    <property type="protein sequence ID" value="KRZ65297.1"/>
    <property type="molecule type" value="Genomic_DNA"/>
</dbReference>
<name>A0A0V1M0P2_9BILA</name>
<organism evidence="1 2">
    <name type="scientific">Trichinella papuae</name>
    <dbReference type="NCBI Taxonomy" id="268474"/>
    <lineage>
        <taxon>Eukaryota</taxon>
        <taxon>Metazoa</taxon>
        <taxon>Ecdysozoa</taxon>
        <taxon>Nematoda</taxon>
        <taxon>Enoplea</taxon>
        <taxon>Dorylaimia</taxon>
        <taxon>Trichinellida</taxon>
        <taxon>Trichinellidae</taxon>
        <taxon>Trichinella</taxon>
    </lineage>
</organism>
<accession>A0A0V1M0P2</accession>
<proteinExistence type="predicted"/>